<name>A0A382SXK8_9ZZZZ</name>
<evidence type="ECO:0000256" key="2">
    <source>
        <dbReference type="ARBA" id="ARBA00023157"/>
    </source>
</evidence>
<accession>A0A382SXK8</accession>
<keyword evidence="1" id="KW-0732">Signal</keyword>
<dbReference type="AlphaFoldDB" id="A0A382SXK8"/>
<protein>
    <recommendedName>
        <fullName evidence="3">LamG-like jellyroll fold domain-containing protein</fullName>
    </recommendedName>
</protein>
<dbReference type="SMART" id="SM00560">
    <property type="entry name" value="LamGL"/>
    <property type="match status" value="1"/>
</dbReference>
<evidence type="ECO:0000256" key="1">
    <source>
        <dbReference type="ARBA" id="ARBA00022729"/>
    </source>
</evidence>
<evidence type="ECO:0000313" key="4">
    <source>
        <dbReference type="EMBL" id="SVD14195.1"/>
    </source>
</evidence>
<dbReference type="InterPro" id="IPR006558">
    <property type="entry name" value="LamG-like"/>
</dbReference>
<feature type="non-terminal residue" evidence="4">
    <location>
        <position position="1"/>
    </location>
</feature>
<evidence type="ECO:0000259" key="3">
    <source>
        <dbReference type="SMART" id="SM00560"/>
    </source>
</evidence>
<gene>
    <name evidence="4" type="ORF">METZ01_LOCUS367049</name>
</gene>
<dbReference type="Pfam" id="PF13385">
    <property type="entry name" value="Laminin_G_3"/>
    <property type="match status" value="1"/>
</dbReference>
<proteinExistence type="predicted"/>
<dbReference type="Gene3D" id="2.60.120.200">
    <property type="match status" value="2"/>
</dbReference>
<keyword evidence="2" id="KW-1015">Disulfide bond</keyword>
<feature type="domain" description="LamG-like jellyroll fold" evidence="3">
    <location>
        <begin position="94"/>
        <end position="223"/>
    </location>
</feature>
<sequence length="307" mass="32563">IAIWDRALSAAEVADLTSGGIPVPVQVVPGLIAYWPFDGNLYDAIGDNHGEAMGTDDIGYTGGQFGEGIALDGIDQFVQTPVENEEMFDFQDGTGFSISAWFTVDSFTKSWQALIAKGEGNRWRVHRRGGENVFTANGGNADVSQGTTDVSDGGVHHIVLVSDPDGGEVRFYVDGELEGTSGAPAIQSNDNPMMIGENPDARNRTWHGMIDDVGIWDRPITEEEIALIYNDGGGTALLSAEATGKSITWDFNDGLPEGSEVAGTAEHSEDEGVDDSGALVLTRNVASQTGGWLSPEIGTVSSFTIDF</sequence>
<dbReference type="SUPFAM" id="SSF49899">
    <property type="entry name" value="Concanavalin A-like lectins/glucanases"/>
    <property type="match status" value="1"/>
</dbReference>
<feature type="non-terminal residue" evidence="4">
    <location>
        <position position="307"/>
    </location>
</feature>
<dbReference type="InterPro" id="IPR013320">
    <property type="entry name" value="ConA-like_dom_sf"/>
</dbReference>
<reference evidence="4" key="1">
    <citation type="submission" date="2018-05" db="EMBL/GenBank/DDBJ databases">
        <authorList>
            <person name="Lanie J.A."/>
            <person name="Ng W.-L."/>
            <person name="Kazmierczak K.M."/>
            <person name="Andrzejewski T.M."/>
            <person name="Davidsen T.M."/>
            <person name="Wayne K.J."/>
            <person name="Tettelin H."/>
            <person name="Glass J.I."/>
            <person name="Rusch D."/>
            <person name="Podicherti R."/>
            <person name="Tsui H.-C.T."/>
            <person name="Winkler M.E."/>
        </authorList>
    </citation>
    <scope>NUCLEOTIDE SEQUENCE</scope>
</reference>
<organism evidence="4">
    <name type="scientific">marine metagenome</name>
    <dbReference type="NCBI Taxonomy" id="408172"/>
    <lineage>
        <taxon>unclassified sequences</taxon>
        <taxon>metagenomes</taxon>
        <taxon>ecological metagenomes</taxon>
    </lineage>
</organism>
<dbReference type="EMBL" id="UINC01132097">
    <property type="protein sequence ID" value="SVD14195.1"/>
    <property type="molecule type" value="Genomic_DNA"/>
</dbReference>